<feature type="transmembrane region" description="Helical" evidence="5">
    <location>
        <begin position="94"/>
        <end position="113"/>
    </location>
</feature>
<keyword evidence="7" id="KW-1185">Reference proteome</keyword>
<evidence type="ECO:0000313" key="7">
    <source>
        <dbReference type="Proteomes" id="UP000441523"/>
    </source>
</evidence>
<evidence type="ECO:0000256" key="2">
    <source>
        <dbReference type="ARBA" id="ARBA00022692"/>
    </source>
</evidence>
<feature type="transmembrane region" description="Helical" evidence="5">
    <location>
        <begin position="189"/>
        <end position="207"/>
    </location>
</feature>
<dbReference type="PANTHER" id="PTHR43483:SF3">
    <property type="entry name" value="MEMBRANE TRANSPORTER PROTEIN HI_0806-RELATED"/>
    <property type="match status" value="1"/>
</dbReference>
<name>A0A6N6MNB3_9HYPH</name>
<feature type="transmembrane region" description="Helical" evidence="5">
    <location>
        <begin position="219"/>
        <end position="239"/>
    </location>
</feature>
<dbReference type="AlphaFoldDB" id="A0A6N6MNB3"/>
<accession>A0A6N6MNB3</accession>
<evidence type="ECO:0000256" key="1">
    <source>
        <dbReference type="ARBA" id="ARBA00004141"/>
    </source>
</evidence>
<dbReference type="EMBL" id="VZZJ01000018">
    <property type="protein sequence ID" value="KAB1071649.1"/>
    <property type="molecule type" value="Genomic_DNA"/>
</dbReference>
<dbReference type="PANTHER" id="PTHR43483">
    <property type="entry name" value="MEMBRANE TRANSPORTER PROTEIN HI_0806-RELATED"/>
    <property type="match status" value="1"/>
</dbReference>
<keyword evidence="2 5" id="KW-0812">Transmembrane</keyword>
<dbReference type="RefSeq" id="WP_150965277.1">
    <property type="nucleotide sequence ID" value="NZ_VZZJ01000018.1"/>
</dbReference>
<evidence type="ECO:0000256" key="3">
    <source>
        <dbReference type="ARBA" id="ARBA00022989"/>
    </source>
</evidence>
<evidence type="ECO:0000256" key="5">
    <source>
        <dbReference type="RuleBase" id="RU363041"/>
    </source>
</evidence>
<sequence>MGLLFVLGVGLIAGVVSGIIGTGSSIMLVPVLAFVYGPKEAVPIMAVAAVMANASRILAWWREVDWRAFAAYAGPGALAAVAGARTLLVLPPRGVDLAIGAFLVSMVPARRWLGAHLLRLNLWHLATAGAVIGFLTGIVVSTGPISVPVFVGYGLAKGAFIGTEAAGSLAVYASKTLTFQEAGALPSSTLLKGLVVGTSLMIGAFLAKPFVLRLSPDVFRYVMDGLMLASGASMIWSAASAS</sequence>
<keyword evidence="5" id="KW-1003">Cell membrane</keyword>
<feature type="transmembrane region" description="Helical" evidence="5">
    <location>
        <begin position="42"/>
        <end position="61"/>
    </location>
</feature>
<keyword evidence="4 5" id="KW-0472">Membrane</keyword>
<protein>
    <recommendedName>
        <fullName evidence="5">Probable membrane transporter protein</fullName>
    </recommendedName>
</protein>
<comment type="similarity">
    <text evidence="5">Belongs to the 4-toluene sulfonate uptake permease (TSUP) (TC 2.A.102) family.</text>
</comment>
<organism evidence="6 7">
    <name type="scientific">Methylobacterium planeticum</name>
    <dbReference type="NCBI Taxonomy" id="2615211"/>
    <lineage>
        <taxon>Bacteria</taxon>
        <taxon>Pseudomonadati</taxon>
        <taxon>Pseudomonadota</taxon>
        <taxon>Alphaproteobacteria</taxon>
        <taxon>Hyphomicrobiales</taxon>
        <taxon>Methylobacteriaceae</taxon>
        <taxon>Methylobacterium</taxon>
    </lineage>
</organism>
<proteinExistence type="inferred from homology"/>
<feature type="transmembrane region" description="Helical" evidence="5">
    <location>
        <begin position="68"/>
        <end position="88"/>
    </location>
</feature>
<evidence type="ECO:0000256" key="4">
    <source>
        <dbReference type="ARBA" id="ARBA00023136"/>
    </source>
</evidence>
<dbReference type="Pfam" id="PF01925">
    <property type="entry name" value="TauE"/>
    <property type="match status" value="1"/>
</dbReference>
<comment type="caution">
    <text evidence="6">The sequence shown here is derived from an EMBL/GenBank/DDBJ whole genome shotgun (WGS) entry which is preliminary data.</text>
</comment>
<feature type="transmembrane region" description="Helical" evidence="5">
    <location>
        <begin position="125"/>
        <end position="147"/>
    </location>
</feature>
<reference evidence="6 7" key="1">
    <citation type="submission" date="2019-09" db="EMBL/GenBank/DDBJ databases">
        <title>YIM 132548 draft genome.</title>
        <authorList>
            <person name="Jiang L."/>
        </authorList>
    </citation>
    <scope>NUCLEOTIDE SEQUENCE [LARGE SCALE GENOMIC DNA]</scope>
    <source>
        <strain evidence="6 7">YIM 132548</strain>
    </source>
</reference>
<dbReference type="GO" id="GO:0005886">
    <property type="term" value="C:plasma membrane"/>
    <property type="evidence" value="ECO:0007669"/>
    <property type="project" value="UniProtKB-SubCell"/>
</dbReference>
<gene>
    <name evidence="6" type="ORF">F6X51_18990</name>
</gene>
<evidence type="ECO:0000313" key="6">
    <source>
        <dbReference type="EMBL" id="KAB1071649.1"/>
    </source>
</evidence>
<comment type="subcellular location">
    <subcellularLocation>
        <location evidence="5">Cell membrane</location>
        <topology evidence="5">Multi-pass membrane protein</topology>
    </subcellularLocation>
    <subcellularLocation>
        <location evidence="1">Membrane</location>
        <topology evidence="1">Multi-pass membrane protein</topology>
    </subcellularLocation>
</comment>
<dbReference type="Proteomes" id="UP000441523">
    <property type="component" value="Unassembled WGS sequence"/>
</dbReference>
<keyword evidence="3 5" id="KW-1133">Transmembrane helix</keyword>
<dbReference type="InterPro" id="IPR002781">
    <property type="entry name" value="TM_pro_TauE-like"/>
</dbReference>